<reference evidence="1" key="1">
    <citation type="submission" date="2023-06" db="EMBL/GenBank/DDBJ databases">
        <authorList>
            <person name="Kurt Z."/>
        </authorList>
    </citation>
    <scope>NUCLEOTIDE SEQUENCE</scope>
</reference>
<evidence type="ECO:0000313" key="3">
    <source>
        <dbReference type="Proteomes" id="UP001642409"/>
    </source>
</evidence>
<protein>
    <submittedName>
        <fullName evidence="2">Hypothetical_protein</fullName>
    </submittedName>
</protein>
<proteinExistence type="predicted"/>
<dbReference type="EMBL" id="CATOUU010000295">
    <property type="protein sequence ID" value="CAI9923792.1"/>
    <property type="molecule type" value="Genomic_DNA"/>
</dbReference>
<organism evidence="1">
    <name type="scientific">Hexamita inflata</name>
    <dbReference type="NCBI Taxonomy" id="28002"/>
    <lineage>
        <taxon>Eukaryota</taxon>
        <taxon>Metamonada</taxon>
        <taxon>Diplomonadida</taxon>
        <taxon>Hexamitidae</taxon>
        <taxon>Hexamitinae</taxon>
        <taxon>Hexamita</taxon>
    </lineage>
</organism>
<dbReference type="Proteomes" id="UP001642409">
    <property type="component" value="Unassembled WGS sequence"/>
</dbReference>
<evidence type="ECO:0000313" key="1">
    <source>
        <dbReference type="EMBL" id="CAI9923792.1"/>
    </source>
</evidence>
<comment type="caution">
    <text evidence="1">The sequence shown here is derived from an EMBL/GenBank/DDBJ whole genome shotgun (WGS) entry which is preliminary data.</text>
</comment>
<keyword evidence="3" id="KW-1185">Reference proteome</keyword>
<dbReference type="AlphaFoldDB" id="A0AA86NQF3"/>
<gene>
    <name evidence="1" type="ORF">HINF_LOCUS11437</name>
    <name evidence="2" type="ORF">HINF_LOCUS40381</name>
</gene>
<accession>A0AA86NQF3</accession>
<dbReference type="EMBL" id="CAXDID020000159">
    <property type="protein sequence ID" value="CAL6044071.1"/>
    <property type="molecule type" value="Genomic_DNA"/>
</dbReference>
<name>A0AA86NQF3_9EUKA</name>
<reference evidence="2 3" key="2">
    <citation type="submission" date="2024-07" db="EMBL/GenBank/DDBJ databases">
        <authorList>
            <person name="Akdeniz Z."/>
        </authorList>
    </citation>
    <scope>NUCLEOTIDE SEQUENCE [LARGE SCALE GENOMIC DNA]</scope>
</reference>
<evidence type="ECO:0000313" key="2">
    <source>
        <dbReference type="EMBL" id="CAL6044071.1"/>
    </source>
</evidence>
<sequence length="130" mass="14927">MRCSVWFVTPFEIIVNARPILAESGISGAIPLVRKEPEELQWRVGAQRYRKYALGFYASFCYQLHTHHNLERDDKKKLDPGKRRCRTNIPEKLVLGNPQQIPLVAPVSQRANYSYGIGDLSKWRTSPGET</sequence>